<feature type="domain" description="EamA" evidence="2">
    <location>
        <begin position="146"/>
        <end position="279"/>
    </location>
</feature>
<dbReference type="PANTHER" id="PTHR22911">
    <property type="entry name" value="ACYL-MALONYL CONDENSING ENZYME-RELATED"/>
    <property type="match status" value="1"/>
</dbReference>
<organism evidence="3 4">
    <name type="scientific">Halobacterium jilantaiense</name>
    <dbReference type="NCBI Taxonomy" id="355548"/>
    <lineage>
        <taxon>Archaea</taxon>
        <taxon>Methanobacteriati</taxon>
        <taxon>Methanobacteriota</taxon>
        <taxon>Stenosarchaea group</taxon>
        <taxon>Halobacteria</taxon>
        <taxon>Halobacteriales</taxon>
        <taxon>Halobacteriaceae</taxon>
        <taxon>Halobacterium</taxon>
    </lineage>
</organism>
<dbReference type="Pfam" id="PF00892">
    <property type="entry name" value="EamA"/>
    <property type="match status" value="2"/>
</dbReference>
<dbReference type="EMBL" id="FOJA01000001">
    <property type="protein sequence ID" value="SEW31253.1"/>
    <property type="molecule type" value="Genomic_DNA"/>
</dbReference>
<feature type="transmembrane region" description="Helical" evidence="1">
    <location>
        <begin position="176"/>
        <end position="196"/>
    </location>
</feature>
<feature type="domain" description="EamA" evidence="2">
    <location>
        <begin position="4"/>
        <end position="130"/>
    </location>
</feature>
<feature type="transmembrane region" description="Helical" evidence="1">
    <location>
        <begin position="237"/>
        <end position="258"/>
    </location>
</feature>
<dbReference type="Proteomes" id="UP000198518">
    <property type="component" value="Unassembled WGS sequence"/>
</dbReference>
<feature type="transmembrane region" description="Helical" evidence="1">
    <location>
        <begin position="208"/>
        <end position="230"/>
    </location>
</feature>
<dbReference type="InterPro" id="IPR037185">
    <property type="entry name" value="EmrE-like"/>
</dbReference>
<feature type="transmembrane region" description="Helical" evidence="1">
    <location>
        <begin position="264"/>
        <end position="282"/>
    </location>
</feature>
<dbReference type="GO" id="GO:0016020">
    <property type="term" value="C:membrane"/>
    <property type="evidence" value="ECO:0007669"/>
    <property type="project" value="InterPro"/>
</dbReference>
<feature type="transmembrane region" description="Helical" evidence="1">
    <location>
        <begin position="119"/>
        <end position="140"/>
    </location>
</feature>
<dbReference type="InterPro" id="IPR000620">
    <property type="entry name" value="EamA_dom"/>
</dbReference>
<dbReference type="OrthoDB" id="214554at2157"/>
<feature type="transmembrane region" description="Helical" evidence="1">
    <location>
        <begin position="57"/>
        <end position="79"/>
    </location>
</feature>
<accession>A0A1I0QUG0</accession>
<dbReference type="AlphaFoldDB" id="A0A1I0QUG0"/>
<feature type="transmembrane region" description="Helical" evidence="1">
    <location>
        <begin position="146"/>
        <end position="164"/>
    </location>
</feature>
<evidence type="ECO:0000259" key="2">
    <source>
        <dbReference type="Pfam" id="PF00892"/>
    </source>
</evidence>
<sequence>MAGLAVAVVAVSTSAILVDVSDAPSLVKAVWRVVFMTALVAPFAVRERDQFESISGTDWVLVTVSGVLLAGHFAAWFASIDYTSIAASTTLVQTQPAFVAVGAWLLLDERVTARVAGGIVVAIAGSVLLSAGGLLGGATAGPNPSLGNALAVLGAASAAGYVLAGRSVRQRLSLAPYVFVVYGVCAATLVAVAVWQGTPLAGYAAHEWVLFLGMAVGPGLFGHTVINWALKYVESSVVSVSLLGEPVGSAVLALVLLAEVPGPFTVVGGAVILVGIAVTATGRNT</sequence>
<protein>
    <submittedName>
        <fullName evidence="3">Permease of the drug/metabolite transporter (DMT) superfamily</fullName>
    </submittedName>
</protein>
<dbReference type="PANTHER" id="PTHR22911:SF76">
    <property type="entry name" value="EAMA DOMAIN-CONTAINING PROTEIN"/>
    <property type="match status" value="1"/>
</dbReference>
<evidence type="ECO:0000313" key="3">
    <source>
        <dbReference type="EMBL" id="SEW31253.1"/>
    </source>
</evidence>
<feature type="transmembrane region" description="Helical" evidence="1">
    <location>
        <begin position="85"/>
        <end position="107"/>
    </location>
</feature>
<dbReference type="RefSeq" id="WP_089670445.1">
    <property type="nucleotide sequence ID" value="NZ_FOJA01000001.1"/>
</dbReference>
<proteinExistence type="predicted"/>
<keyword evidence="1" id="KW-0812">Transmembrane</keyword>
<keyword evidence="4" id="KW-1185">Reference proteome</keyword>
<keyword evidence="1" id="KW-0472">Membrane</keyword>
<gene>
    <name evidence="3" type="ORF">SAMN04487945_3010</name>
</gene>
<keyword evidence="1" id="KW-1133">Transmembrane helix</keyword>
<feature type="transmembrane region" description="Helical" evidence="1">
    <location>
        <begin position="25"/>
        <end position="45"/>
    </location>
</feature>
<evidence type="ECO:0000313" key="4">
    <source>
        <dbReference type="Proteomes" id="UP000198518"/>
    </source>
</evidence>
<reference evidence="3 4" key="1">
    <citation type="submission" date="2016-10" db="EMBL/GenBank/DDBJ databases">
        <authorList>
            <person name="de Groot N.N."/>
        </authorList>
    </citation>
    <scope>NUCLEOTIDE SEQUENCE [LARGE SCALE GENOMIC DNA]</scope>
    <source>
        <strain evidence="3 4">CGMCC 1.5337</strain>
    </source>
</reference>
<dbReference type="STRING" id="355548.SAMN04487945_3010"/>
<dbReference type="SUPFAM" id="SSF103481">
    <property type="entry name" value="Multidrug resistance efflux transporter EmrE"/>
    <property type="match status" value="2"/>
</dbReference>
<name>A0A1I0QUG0_9EURY</name>
<evidence type="ECO:0000256" key="1">
    <source>
        <dbReference type="SAM" id="Phobius"/>
    </source>
</evidence>